<dbReference type="VEuPathDB" id="VectorBase:PHUM064250"/>
<dbReference type="CTD" id="8231037"/>
<organism>
    <name type="scientific">Pediculus humanus subsp. corporis</name>
    <name type="common">Body louse</name>
    <dbReference type="NCBI Taxonomy" id="121224"/>
    <lineage>
        <taxon>Eukaryota</taxon>
        <taxon>Metazoa</taxon>
        <taxon>Ecdysozoa</taxon>
        <taxon>Arthropoda</taxon>
        <taxon>Hexapoda</taxon>
        <taxon>Insecta</taxon>
        <taxon>Pterygota</taxon>
        <taxon>Neoptera</taxon>
        <taxon>Paraneoptera</taxon>
        <taxon>Psocodea</taxon>
        <taxon>Troctomorpha</taxon>
        <taxon>Phthiraptera</taxon>
        <taxon>Anoplura</taxon>
        <taxon>Pediculidae</taxon>
        <taxon>Pediculus</taxon>
    </lineage>
</organism>
<reference evidence="1" key="2">
    <citation type="submission" date="2007-04" db="EMBL/GenBank/DDBJ databases">
        <title>The genome of the human body louse.</title>
        <authorList>
            <consortium name="The Human Body Louse Genome Consortium"/>
            <person name="Kirkness E."/>
            <person name="Walenz B."/>
            <person name="Hass B."/>
            <person name="Bruggner R."/>
            <person name="Strausberg R."/>
        </authorList>
    </citation>
    <scope>NUCLEOTIDE SEQUENCE</scope>
    <source>
        <strain evidence="1">USDA</strain>
    </source>
</reference>
<reference evidence="2" key="3">
    <citation type="submission" date="2021-02" db="UniProtKB">
        <authorList>
            <consortium name="EnsemblMetazoa"/>
        </authorList>
    </citation>
    <scope>IDENTIFICATION</scope>
    <source>
        <strain evidence="2">USDA</strain>
    </source>
</reference>
<evidence type="ECO:0000313" key="1">
    <source>
        <dbReference type="EMBL" id="EEB10769.1"/>
    </source>
</evidence>
<keyword evidence="3" id="KW-1185">Reference proteome</keyword>
<evidence type="ECO:0000313" key="3">
    <source>
        <dbReference type="Proteomes" id="UP000009046"/>
    </source>
</evidence>
<dbReference type="EnsemblMetazoa" id="PHUM064250-RA">
    <property type="protein sequence ID" value="PHUM064250-PA"/>
    <property type="gene ID" value="PHUM064250"/>
</dbReference>
<dbReference type="KEGG" id="phu:Phum_PHUM064250"/>
<protein>
    <submittedName>
        <fullName evidence="1 2">Uncharacterized protein</fullName>
    </submittedName>
</protein>
<sequence length="66" mass="7529">MIDSNSASFRMGKEIENEFKTEIDEDLVRKAETVADEDLIKGLNMIIKNNETLENVMKEEGIVEIP</sequence>
<dbReference type="RefSeq" id="XP_002423507.1">
    <property type="nucleotide sequence ID" value="XM_002423462.1"/>
</dbReference>
<evidence type="ECO:0000313" key="2">
    <source>
        <dbReference type="EnsemblMetazoa" id="PHUM064250-PA"/>
    </source>
</evidence>
<dbReference type="InParanoid" id="E0VBL3"/>
<dbReference type="AlphaFoldDB" id="E0VBL3"/>
<dbReference type="Proteomes" id="UP000009046">
    <property type="component" value="Unassembled WGS sequence"/>
</dbReference>
<gene>
    <name evidence="2" type="primary">8231037</name>
    <name evidence="1" type="ORF">Phum_PHUM064250</name>
</gene>
<name>E0VBL3_PEDHC</name>
<dbReference type="HOGENOM" id="CLU_2834212_0_0_1"/>
<accession>E0VBL3</accession>
<dbReference type="EMBL" id="DS235032">
    <property type="protein sequence ID" value="EEB10769.1"/>
    <property type="molecule type" value="Genomic_DNA"/>
</dbReference>
<dbReference type="GeneID" id="8231037"/>
<dbReference type="EMBL" id="AAZO01000752">
    <property type="status" value="NOT_ANNOTATED_CDS"/>
    <property type="molecule type" value="Genomic_DNA"/>
</dbReference>
<reference evidence="1" key="1">
    <citation type="submission" date="2007-04" db="EMBL/GenBank/DDBJ databases">
        <title>Annotation of Pediculus humanus corporis strain USDA.</title>
        <authorList>
            <person name="Kirkness E."/>
            <person name="Hannick L."/>
            <person name="Hass B."/>
            <person name="Bruggner R."/>
            <person name="Lawson D."/>
            <person name="Bidwell S."/>
            <person name="Joardar V."/>
            <person name="Caler E."/>
            <person name="Walenz B."/>
            <person name="Inman J."/>
            <person name="Schobel S."/>
            <person name="Galinsky K."/>
            <person name="Amedeo P."/>
            <person name="Strausberg R."/>
        </authorList>
    </citation>
    <scope>NUCLEOTIDE SEQUENCE</scope>
    <source>
        <strain evidence="1">USDA</strain>
    </source>
</reference>
<proteinExistence type="predicted"/>